<dbReference type="eggNOG" id="ENOG5032VMT">
    <property type="taxonomic scope" value="Bacteria"/>
</dbReference>
<accession>E4TLW5</accession>
<protein>
    <submittedName>
        <fullName evidence="1">Uncharacterized protein</fullName>
    </submittedName>
</protein>
<evidence type="ECO:0000313" key="1">
    <source>
        <dbReference type="EMBL" id="ADR23394.1"/>
    </source>
</evidence>
<name>E4TLW5_MARTH</name>
<dbReference type="OrthoDB" id="7057192at2"/>
<proteinExistence type="predicted"/>
<dbReference type="STRING" id="643867.Ftrac_3420"/>
<dbReference type="RefSeq" id="WP_013455536.1">
    <property type="nucleotide sequence ID" value="NC_014759.1"/>
</dbReference>
<sequence length="364" mass="42763">MDIKELKHLLTSFEKRVPYTVYSNLNKKFDIAKKFSKHKIKGGRNSYVDKLLQLYSTNEKDNDLIFGEIHDIYRDNIEYGSKYIQFFSFSSSKFMGLYNLASQLSIEENKFRESFPYLLKRNEFLQDDVNKIHLVDKREDDKKMILIFTRVVEFMERVDIDIELIISDRLKDDYTQFYGVRKYPMQFVDVVYFDKVNNSIEIRIDYFKGTSDRQVESHFSNFFGAFKRLLGGSLETGVFERNKFNIHSVIKKFNCDNTGRVVELCFSTKEGSNIKIKKRRANHDIREEAYHKAGSKAVLNELDIYRIGIVWENESEMELELLVPGSSKLVHSVKKEINEIIITNCTGVKDFSYLKNKISNALSD</sequence>
<dbReference type="EMBL" id="CP002349">
    <property type="protein sequence ID" value="ADR23394.1"/>
    <property type="molecule type" value="Genomic_DNA"/>
</dbReference>
<dbReference type="AlphaFoldDB" id="E4TLW5"/>
<reference evidence="1 2" key="1">
    <citation type="journal article" date="2011" name="Stand. Genomic Sci.">
        <title>Complete genome sequence of Marivirga tractuosa type strain (H-43).</title>
        <authorList>
            <person name="Pagani I."/>
            <person name="Chertkov O."/>
            <person name="Lapidus A."/>
            <person name="Lucas S."/>
            <person name="Del Rio T.G."/>
            <person name="Tice H."/>
            <person name="Copeland A."/>
            <person name="Cheng J.F."/>
            <person name="Nolan M."/>
            <person name="Saunders E."/>
            <person name="Pitluck S."/>
            <person name="Held B."/>
            <person name="Goodwin L."/>
            <person name="Liolios K."/>
            <person name="Ovchinikova G."/>
            <person name="Ivanova N."/>
            <person name="Mavromatis K."/>
            <person name="Pati A."/>
            <person name="Chen A."/>
            <person name="Palaniappan K."/>
            <person name="Land M."/>
            <person name="Hauser L."/>
            <person name="Jeffries C.D."/>
            <person name="Detter J.C."/>
            <person name="Han C."/>
            <person name="Tapia R."/>
            <person name="Ngatchou-Djao O.D."/>
            <person name="Rohde M."/>
            <person name="Goker M."/>
            <person name="Spring S."/>
            <person name="Sikorski J."/>
            <person name="Woyke T."/>
            <person name="Bristow J."/>
            <person name="Eisen J.A."/>
            <person name="Markowitz V."/>
            <person name="Hugenholtz P."/>
            <person name="Klenk H.P."/>
            <person name="Kyrpides N.C."/>
        </authorList>
    </citation>
    <scope>NUCLEOTIDE SEQUENCE [LARGE SCALE GENOMIC DNA]</scope>
    <source>
        <strain evidence="2">ATCC 23168 / DSM 4126 / NBRC 15989 / NCIMB 1408 / VKM B-1430 / H-43</strain>
    </source>
</reference>
<gene>
    <name evidence="1" type="ordered locus">Ftrac_3420</name>
</gene>
<dbReference type="KEGG" id="mtt:Ftrac_3420"/>
<organism evidence="1 2">
    <name type="scientific">Marivirga tractuosa (strain ATCC 23168 / DSM 4126 / NBRC 15989 / NCIMB 1408 / VKM B-1430 / H-43)</name>
    <name type="common">Microscilla tractuosa</name>
    <name type="synonym">Flexibacter tractuosus</name>
    <dbReference type="NCBI Taxonomy" id="643867"/>
    <lineage>
        <taxon>Bacteria</taxon>
        <taxon>Pseudomonadati</taxon>
        <taxon>Bacteroidota</taxon>
        <taxon>Cytophagia</taxon>
        <taxon>Cytophagales</taxon>
        <taxon>Marivirgaceae</taxon>
        <taxon>Marivirga</taxon>
    </lineage>
</organism>
<keyword evidence="2" id="KW-1185">Reference proteome</keyword>
<dbReference type="Proteomes" id="UP000008720">
    <property type="component" value="Chromosome"/>
</dbReference>
<dbReference type="HOGENOM" id="CLU_064491_0_0_10"/>
<evidence type="ECO:0000313" key="2">
    <source>
        <dbReference type="Proteomes" id="UP000008720"/>
    </source>
</evidence>